<evidence type="ECO:0000256" key="1">
    <source>
        <dbReference type="SAM" id="Phobius"/>
    </source>
</evidence>
<dbReference type="EMBL" id="MN738931">
    <property type="protein sequence ID" value="QHT32104.1"/>
    <property type="molecule type" value="Genomic_DNA"/>
</dbReference>
<evidence type="ECO:0000259" key="2">
    <source>
        <dbReference type="PROSITE" id="PS50008"/>
    </source>
</evidence>
<keyword evidence="1" id="KW-1133">Transmembrane helix</keyword>
<keyword evidence="1" id="KW-0472">Membrane</keyword>
<sequence length="303" mass="36011">MKIYNENIIKSFLFILLIIIVYFLYNKHLKFDTFENVSIDKNIGNSFSVYYYKYVMSILKKTDFSYENDSLFIILFPKFIKFNEEIYNKLQEINIKNNYENYEDVAFWSVKTQEIQNIHNVMKPYMNKIFNDVFEKNNLQKNIVYPIIHFRCADTPFVKHPNYSLQKYTYFKKALIKLKETLSFDKIIILSCTSHLSNKKNMASCDKYSELLKKELIDYNPEIQCGTNVDDFISMFYAPAVISTLSSFSFMSGFFGNGLYIQPNFIDNDKECDDCDSEYKGYSIRHSSVEDYHNIDEVYKLLL</sequence>
<feature type="transmembrane region" description="Helical" evidence="1">
    <location>
        <begin position="7"/>
        <end position="25"/>
    </location>
</feature>
<dbReference type="PROSITE" id="PS50008">
    <property type="entry name" value="PIPLC_Y_DOMAIN"/>
    <property type="match status" value="1"/>
</dbReference>
<dbReference type="GO" id="GO:0004435">
    <property type="term" value="F:phosphatidylinositol-4,5-bisphosphate phospholipase C activity"/>
    <property type="evidence" value="ECO:0007669"/>
    <property type="project" value="InterPro"/>
</dbReference>
<organism evidence="3">
    <name type="scientific">viral metagenome</name>
    <dbReference type="NCBI Taxonomy" id="1070528"/>
    <lineage>
        <taxon>unclassified sequences</taxon>
        <taxon>metagenomes</taxon>
        <taxon>organismal metagenomes</taxon>
    </lineage>
</organism>
<keyword evidence="1" id="KW-0812">Transmembrane</keyword>
<dbReference type="GO" id="GO:0035556">
    <property type="term" value="P:intracellular signal transduction"/>
    <property type="evidence" value="ECO:0007669"/>
    <property type="project" value="InterPro"/>
</dbReference>
<proteinExistence type="predicted"/>
<reference evidence="3" key="1">
    <citation type="journal article" date="2020" name="Nature">
        <title>Giant virus diversity and host interactions through global metagenomics.</title>
        <authorList>
            <person name="Schulz F."/>
            <person name="Roux S."/>
            <person name="Paez-Espino D."/>
            <person name="Jungbluth S."/>
            <person name="Walsh D.A."/>
            <person name="Denef V.J."/>
            <person name="McMahon K.D."/>
            <person name="Konstantinidis K.T."/>
            <person name="Eloe-Fadrosh E.A."/>
            <person name="Kyrpides N.C."/>
            <person name="Woyke T."/>
        </authorList>
    </citation>
    <scope>NUCLEOTIDE SEQUENCE</scope>
    <source>
        <strain evidence="3">GVMAG-M-3300009159-65</strain>
    </source>
</reference>
<dbReference type="InterPro" id="IPR001711">
    <property type="entry name" value="PLipase_C_Pinositol-sp_Y"/>
</dbReference>
<evidence type="ECO:0000313" key="3">
    <source>
        <dbReference type="EMBL" id="QHT32104.1"/>
    </source>
</evidence>
<protein>
    <recommendedName>
        <fullName evidence="2">PI-PLC Y-box domain-containing protein</fullName>
    </recommendedName>
</protein>
<name>A0A6C0ESE3_9ZZZZ</name>
<accession>A0A6C0ESE3</accession>
<dbReference type="GO" id="GO:0006629">
    <property type="term" value="P:lipid metabolic process"/>
    <property type="evidence" value="ECO:0007669"/>
    <property type="project" value="InterPro"/>
</dbReference>
<feature type="domain" description="PI-PLC Y-box" evidence="2">
    <location>
        <begin position="25"/>
        <end position="115"/>
    </location>
</feature>
<dbReference type="AlphaFoldDB" id="A0A6C0ESE3"/>